<dbReference type="EMBL" id="LHPG02000015">
    <property type="protein sequence ID" value="PRW34090.1"/>
    <property type="molecule type" value="Genomic_DNA"/>
</dbReference>
<comment type="caution">
    <text evidence="2">The sequence shown here is derived from an EMBL/GenBank/DDBJ whole genome shotgun (WGS) entry which is preliminary data.</text>
</comment>
<dbReference type="InterPro" id="IPR015202">
    <property type="entry name" value="GO-like_E_set"/>
</dbReference>
<keyword evidence="3" id="KW-1185">Reference proteome</keyword>
<name>A0A2P6TIH6_CHLSO</name>
<dbReference type="STRING" id="3076.A0A2P6TIH6"/>
<dbReference type="InterPro" id="IPR014756">
    <property type="entry name" value="Ig_E-set"/>
</dbReference>
<gene>
    <name evidence="2" type="ORF">C2E21_7423</name>
</gene>
<dbReference type="OrthoDB" id="2019572at2759"/>
<dbReference type="PANTHER" id="PTHR32208:SF21">
    <property type="entry name" value="LOW QUALITY PROTEIN: ALDEHYDE OXIDASE GLOX-LIKE"/>
    <property type="match status" value="1"/>
</dbReference>
<sequence length="688" mass="71912">MASPPQTSKLPRTDVASFLRSVGAELRAADEFLCRTGASGAAPQPAAAAAAPLLLQAAPAASAVAAVPPPAIATSVMASGSKGAAAATAEAEVASLMGLMLPQQLAPAPLAPAAAAEAAAAPAQAAAAAPALGAAQARGSHRLLLQNTKALPQGSGSNASFAAPAEPGTSTVFDTPASTEAANPVPAGQWESGGNTGAIYIYATLMKDGEVIGWSNKGDKDNGWTEDGWGTAVYNATSKTVELMPKCGIHDCKNAFCSGQVTTWDNKMLVFGGHGPDFDKDITGFRTYDSGTGKITSTTMESGRWYPTPVTLPDGKVLVIGGVAHNGQAGYFDNVKVNMRDTYDNPTITVYDPATGKFSPDSRDMADQLETAWPVHTYPHAMVTPDGGVWLSAGSSLVKRASQGLMLPMFPPYDKIEFLAMGGTTEDRATPETPASDKVHKIELTAGKDAKWEELQDMPYPRVLGDAVTLCDGTVMVVGGGGSGIAGWSPKPYFYRFKDGTTWDCKKLCTDVHDFLYAPTIFDPATNKFTPKGALAEHMRPRLYHATSLLLPDCRVFIAGGDVSNDRTAELYSPPHLFKGPRPVISSVQDTIKPGDSLEVSYTSTDPVTKALLLRTGSITHSMSFDHRSLWLTIASNANGKLTLTTPASSNLLPPGMYMVVILSNKGVPSVAKTLSVTPLGTTTSSSA</sequence>
<evidence type="ECO:0000313" key="3">
    <source>
        <dbReference type="Proteomes" id="UP000239899"/>
    </source>
</evidence>
<reference evidence="2 3" key="1">
    <citation type="journal article" date="2018" name="Plant J.">
        <title>Genome sequences of Chlorella sorokiniana UTEX 1602 and Micractinium conductrix SAG 241.80: implications to maltose excretion by a green alga.</title>
        <authorList>
            <person name="Arriola M.B."/>
            <person name="Velmurugan N."/>
            <person name="Zhang Y."/>
            <person name="Plunkett M.H."/>
            <person name="Hondzo H."/>
            <person name="Barney B.M."/>
        </authorList>
    </citation>
    <scope>NUCLEOTIDE SEQUENCE [LARGE SCALE GENOMIC DNA]</scope>
    <source>
        <strain evidence="3">UTEX 1602</strain>
    </source>
</reference>
<dbReference type="Pfam" id="PF09118">
    <property type="entry name" value="GO-like_E_set"/>
    <property type="match status" value="1"/>
</dbReference>
<dbReference type="CDD" id="cd02851">
    <property type="entry name" value="E_set_GO_C"/>
    <property type="match status" value="1"/>
</dbReference>
<dbReference type="SUPFAM" id="SSF81296">
    <property type="entry name" value="E set domains"/>
    <property type="match status" value="1"/>
</dbReference>
<protein>
    <submittedName>
        <fullName evidence="2">Kelch domain-containing</fullName>
    </submittedName>
</protein>
<dbReference type="Gene3D" id="2.60.40.10">
    <property type="entry name" value="Immunoglobulins"/>
    <property type="match status" value="1"/>
</dbReference>
<proteinExistence type="predicted"/>
<dbReference type="InterPro" id="IPR037293">
    <property type="entry name" value="Gal_Oxidase_central_sf"/>
</dbReference>
<dbReference type="Gene3D" id="2.130.10.80">
    <property type="entry name" value="Galactose oxidase/kelch, beta-propeller"/>
    <property type="match status" value="1"/>
</dbReference>
<dbReference type="InterPro" id="IPR013783">
    <property type="entry name" value="Ig-like_fold"/>
</dbReference>
<dbReference type="SMR" id="A0A2P6TIH6"/>
<dbReference type="InterPro" id="IPR011043">
    <property type="entry name" value="Gal_Oxase/kelch_b-propeller"/>
</dbReference>
<dbReference type="Proteomes" id="UP000239899">
    <property type="component" value="Unassembled WGS sequence"/>
</dbReference>
<dbReference type="SUPFAM" id="SSF50965">
    <property type="entry name" value="Galactose oxidase, central domain"/>
    <property type="match status" value="1"/>
</dbReference>
<dbReference type="AlphaFoldDB" id="A0A2P6TIH6"/>
<evidence type="ECO:0000313" key="2">
    <source>
        <dbReference type="EMBL" id="PRW34090.1"/>
    </source>
</evidence>
<evidence type="ECO:0000259" key="1">
    <source>
        <dbReference type="Pfam" id="PF09118"/>
    </source>
</evidence>
<dbReference type="PANTHER" id="PTHR32208">
    <property type="entry name" value="SECRETED PROTEIN-RELATED"/>
    <property type="match status" value="1"/>
</dbReference>
<feature type="domain" description="Galactose oxidase-like Early set" evidence="1">
    <location>
        <begin position="582"/>
        <end position="676"/>
    </location>
</feature>
<accession>A0A2P6TIH6</accession>
<organism evidence="2 3">
    <name type="scientific">Chlorella sorokiniana</name>
    <name type="common">Freshwater green alga</name>
    <dbReference type="NCBI Taxonomy" id="3076"/>
    <lineage>
        <taxon>Eukaryota</taxon>
        <taxon>Viridiplantae</taxon>
        <taxon>Chlorophyta</taxon>
        <taxon>core chlorophytes</taxon>
        <taxon>Trebouxiophyceae</taxon>
        <taxon>Chlorellales</taxon>
        <taxon>Chlorellaceae</taxon>
        <taxon>Chlorella clade</taxon>
        <taxon>Chlorella</taxon>
    </lineage>
</organism>